<feature type="active site" description="Proton acceptor" evidence="4">
    <location>
        <position position="345"/>
    </location>
</feature>
<dbReference type="Pfam" id="PF00108">
    <property type="entry name" value="Thiolase_N"/>
    <property type="match status" value="1"/>
</dbReference>
<dbReference type="OrthoDB" id="9764638at2"/>
<dbReference type="PANTHER" id="PTHR43365">
    <property type="entry name" value="BLR7806 PROTEIN"/>
    <property type="match status" value="1"/>
</dbReference>
<dbReference type="Pfam" id="PF02803">
    <property type="entry name" value="Thiolase_C"/>
    <property type="match status" value="1"/>
</dbReference>
<sequence length="389" mass="41768">MAAEPVIVEAVRTPIGKRHGALANLHPAYLLGETYRELLGRTALKPDCVEQIVGGTVTHAGEQSMNPARNAWLAVGLPYETAATTVDCQCGSSQQANHMVANMVAAGVIDVGIACGVEAMSRVPLGSGSKHGPGRPWPDEWNVDLPNQFEAAERIARRRGLTRERIDALGLISQERAARAWAEERFKRETFAVQVPTTEEEQRAGQGMWRLVDRDEGLRDTSMDALAALKPVLPTALHTAGTASQISDGACAVLWTSKRMARALRLRARARIVAQALVGSDPHYHLDGPIDATQAVLGKAGMTLRDIDLVEINEAFASVVLSWAQFFEQDLEKVNVNGGAIALGHPVGATGARLITSALHELERTDKEFALITMCAGGALATATIIQRL</sequence>
<reference evidence="8 9" key="1">
    <citation type="submission" date="2019-03" db="EMBL/GenBank/DDBJ databases">
        <authorList>
            <person name="Gonzalez-Pimentel J.L."/>
        </authorList>
    </citation>
    <scope>NUCLEOTIDE SEQUENCE [LARGE SCALE GENOMIC DNA]</scope>
    <source>
        <strain evidence="8 9">JCM 31289</strain>
    </source>
</reference>
<comment type="caution">
    <text evidence="8">The sequence shown here is derived from an EMBL/GenBank/DDBJ whole genome shotgun (WGS) entry which is preliminary data.</text>
</comment>
<evidence type="ECO:0000256" key="3">
    <source>
        <dbReference type="ARBA" id="ARBA00023315"/>
    </source>
</evidence>
<keyword evidence="2 5" id="KW-0808">Transferase</keyword>
<proteinExistence type="inferred from homology"/>
<dbReference type="RefSeq" id="WP_135339810.1">
    <property type="nucleotide sequence ID" value="NZ_JBHLTX010000039.1"/>
</dbReference>
<accession>A0A4Z0H681</accession>
<feature type="active site" description="Proton acceptor" evidence="4">
    <location>
        <position position="375"/>
    </location>
</feature>
<dbReference type="InterPro" id="IPR016039">
    <property type="entry name" value="Thiolase-like"/>
</dbReference>
<dbReference type="NCBIfam" id="TIGR01930">
    <property type="entry name" value="AcCoA-C-Actrans"/>
    <property type="match status" value="1"/>
</dbReference>
<evidence type="ECO:0000313" key="9">
    <source>
        <dbReference type="Proteomes" id="UP000297948"/>
    </source>
</evidence>
<dbReference type="InterPro" id="IPR020616">
    <property type="entry name" value="Thiolase_N"/>
</dbReference>
<dbReference type="PROSITE" id="PS00099">
    <property type="entry name" value="THIOLASE_3"/>
    <property type="match status" value="1"/>
</dbReference>
<dbReference type="PIRSF" id="PIRSF000429">
    <property type="entry name" value="Ac-CoA_Ac_transf"/>
    <property type="match status" value="1"/>
</dbReference>
<dbReference type="NCBIfam" id="NF005889">
    <property type="entry name" value="PRK07850.1"/>
    <property type="match status" value="1"/>
</dbReference>
<evidence type="ECO:0000259" key="6">
    <source>
        <dbReference type="Pfam" id="PF00108"/>
    </source>
</evidence>
<feature type="domain" description="Thiolase C-terminal" evidence="7">
    <location>
        <begin position="267"/>
        <end position="388"/>
    </location>
</feature>
<dbReference type="AlphaFoldDB" id="A0A4Z0H681"/>
<dbReference type="EMBL" id="SRID01000141">
    <property type="protein sequence ID" value="TGB07913.1"/>
    <property type="molecule type" value="Genomic_DNA"/>
</dbReference>
<dbReference type="Gene3D" id="3.40.47.10">
    <property type="match status" value="2"/>
</dbReference>
<protein>
    <submittedName>
        <fullName evidence="8">Steroid 3-ketoacyl-CoA thiolase</fullName>
    </submittedName>
</protein>
<dbReference type="SUPFAM" id="SSF53901">
    <property type="entry name" value="Thiolase-like"/>
    <property type="match status" value="2"/>
</dbReference>
<evidence type="ECO:0000256" key="2">
    <source>
        <dbReference type="ARBA" id="ARBA00022679"/>
    </source>
</evidence>
<dbReference type="PANTHER" id="PTHR43365:SF1">
    <property type="entry name" value="ACETYL-COA C-ACYLTRANSFERASE"/>
    <property type="match status" value="1"/>
</dbReference>
<evidence type="ECO:0000313" key="8">
    <source>
        <dbReference type="EMBL" id="TGB07913.1"/>
    </source>
</evidence>
<dbReference type="InterPro" id="IPR020610">
    <property type="entry name" value="Thiolase_AS"/>
</dbReference>
<dbReference type="Proteomes" id="UP000297948">
    <property type="component" value="Unassembled WGS sequence"/>
</dbReference>
<dbReference type="InterPro" id="IPR002155">
    <property type="entry name" value="Thiolase"/>
</dbReference>
<evidence type="ECO:0000256" key="1">
    <source>
        <dbReference type="ARBA" id="ARBA00010982"/>
    </source>
</evidence>
<dbReference type="CDD" id="cd00751">
    <property type="entry name" value="thiolase"/>
    <property type="match status" value="1"/>
</dbReference>
<dbReference type="InterPro" id="IPR020613">
    <property type="entry name" value="Thiolase_CS"/>
</dbReference>
<keyword evidence="3 5" id="KW-0012">Acyltransferase</keyword>
<gene>
    <name evidence="8" type="ORF">E4099_16405</name>
</gene>
<evidence type="ECO:0000256" key="5">
    <source>
        <dbReference type="RuleBase" id="RU003557"/>
    </source>
</evidence>
<name>A0A4Z0H681_9ACTN</name>
<dbReference type="PROSITE" id="PS00737">
    <property type="entry name" value="THIOLASE_2"/>
    <property type="match status" value="1"/>
</dbReference>
<feature type="active site" description="Acyl-thioester intermediate" evidence="4">
    <location>
        <position position="90"/>
    </location>
</feature>
<evidence type="ECO:0000256" key="4">
    <source>
        <dbReference type="PIRSR" id="PIRSR000429-1"/>
    </source>
</evidence>
<dbReference type="InterPro" id="IPR020617">
    <property type="entry name" value="Thiolase_C"/>
</dbReference>
<organism evidence="8 9">
    <name type="scientific">Streptomyces palmae</name>
    <dbReference type="NCBI Taxonomy" id="1701085"/>
    <lineage>
        <taxon>Bacteria</taxon>
        <taxon>Bacillati</taxon>
        <taxon>Actinomycetota</taxon>
        <taxon>Actinomycetes</taxon>
        <taxon>Kitasatosporales</taxon>
        <taxon>Streptomycetaceae</taxon>
        <taxon>Streptomyces</taxon>
    </lineage>
</organism>
<keyword evidence="9" id="KW-1185">Reference proteome</keyword>
<evidence type="ECO:0000259" key="7">
    <source>
        <dbReference type="Pfam" id="PF02803"/>
    </source>
</evidence>
<comment type="similarity">
    <text evidence="1 5">Belongs to the thiolase-like superfamily. Thiolase family.</text>
</comment>
<feature type="domain" description="Thiolase N-terminal" evidence="6">
    <location>
        <begin position="6"/>
        <end position="257"/>
    </location>
</feature>
<dbReference type="GO" id="GO:0016747">
    <property type="term" value="F:acyltransferase activity, transferring groups other than amino-acyl groups"/>
    <property type="evidence" value="ECO:0007669"/>
    <property type="project" value="InterPro"/>
</dbReference>